<dbReference type="Gene3D" id="2.60.120.650">
    <property type="entry name" value="Cupin"/>
    <property type="match status" value="1"/>
</dbReference>
<protein>
    <recommendedName>
        <fullName evidence="1">JmjC domain-containing protein</fullName>
    </recommendedName>
</protein>
<dbReference type="Proteomes" id="UP000185753">
    <property type="component" value="Unassembled WGS sequence"/>
</dbReference>
<keyword evidence="3" id="KW-1185">Reference proteome</keyword>
<dbReference type="STRING" id="1443941.A9J31_04710"/>
<evidence type="ECO:0000313" key="3">
    <source>
        <dbReference type="Proteomes" id="UP000185753"/>
    </source>
</evidence>
<dbReference type="PANTHER" id="PTHR12461:SF105">
    <property type="entry name" value="HYPOXIA-INDUCIBLE FACTOR 1-ALPHA INHIBITOR"/>
    <property type="match status" value="1"/>
</dbReference>
<dbReference type="SMART" id="SM00558">
    <property type="entry name" value="JmjC"/>
    <property type="match status" value="1"/>
</dbReference>
<evidence type="ECO:0000259" key="1">
    <source>
        <dbReference type="PROSITE" id="PS51184"/>
    </source>
</evidence>
<dbReference type="RefSeq" id="WP_067764347.1">
    <property type="nucleotide sequence ID" value="NZ_LZDS01000025.1"/>
</dbReference>
<organism evidence="2 3">
    <name type="scientific">Acinetobacter gandensis</name>
    <dbReference type="NCBI Taxonomy" id="1443941"/>
    <lineage>
        <taxon>Bacteria</taxon>
        <taxon>Pseudomonadati</taxon>
        <taxon>Pseudomonadota</taxon>
        <taxon>Gammaproteobacteria</taxon>
        <taxon>Moraxellales</taxon>
        <taxon>Moraxellaceae</taxon>
        <taxon>Acinetobacter</taxon>
    </lineage>
</organism>
<name>A0A1A7RA96_9GAMM</name>
<dbReference type="PANTHER" id="PTHR12461">
    <property type="entry name" value="HYPOXIA-INDUCIBLE FACTOR 1 ALPHA INHIBITOR-RELATED"/>
    <property type="match status" value="1"/>
</dbReference>
<dbReference type="SUPFAM" id="SSF51197">
    <property type="entry name" value="Clavaminate synthase-like"/>
    <property type="match status" value="1"/>
</dbReference>
<sequence length="398" mass="46724">MNLESQYKNIQHSQIWYQSLPTEWQDWLTENIDNGCDTEKISEILQAHGFSPVSYTDTFAPIEQLPVHLQNVLLDDCLNGLNTAEILEKNKQENISNHLIIHFLKQINNNVIFKRLKKVTQQQNKERWLLSVIGQLKTLNATTTNHIERIETPNFKTFIQDFYSQMQPVILQGGIDHWPALSKWSPDYFSQTFKNELVEVQMDRTRHQDFEKKSVQLKRIILMQDFVEKIKLSEQTNDIYLTANNAAQNKDFMLKLKDDLADFSTGYSQTVQTDRHFLWFGPAGTFTPLHYDLTNNLLAQIYGRKKVTLIPAWQMPYMYNDQWVFSEITDLKKADFFQYPSLKKVTPIECTVHPGETLFIPIGWWHSVESLDISISVSFTHFNVKNDFFTEYPQDLIR</sequence>
<dbReference type="InterPro" id="IPR003347">
    <property type="entry name" value="JmjC_dom"/>
</dbReference>
<dbReference type="Pfam" id="PF13621">
    <property type="entry name" value="Cupin_8"/>
    <property type="match status" value="1"/>
</dbReference>
<reference evidence="3" key="1">
    <citation type="submission" date="2016-06" db="EMBL/GenBank/DDBJ databases">
        <authorList>
            <person name="Radolfova-Krizova L."/>
            <person name="Nemec A."/>
        </authorList>
    </citation>
    <scope>NUCLEOTIDE SEQUENCE [LARGE SCALE GENOMIC DNA]</scope>
    <source>
        <strain evidence="3">ANC 4275</strain>
    </source>
</reference>
<dbReference type="AlphaFoldDB" id="A0A1A7RA96"/>
<comment type="caution">
    <text evidence="2">The sequence shown here is derived from an EMBL/GenBank/DDBJ whole genome shotgun (WGS) entry which is preliminary data.</text>
</comment>
<dbReference type="InterPro" id="IPR041667">
    <property type="entry name" value="Cupin_8"/>
</dbReference>
<accession>A0A1A7RA96</accession>
<proteinExistence type="predicted"/>
<dbReference type="PROSITE" id="PS51184">
    <property type="entry name" value="JMJC"/>
    <property type="match status" value="1"/>
</dbReference>
<evidence type="ECO:0000313" key="2">
    <source>
        <dbReference type="EMBL" id="OBX28388.1"/>
    </source>
</evidence>
<feature type="domain" description="JmjC" evidence="1">
    <location>
        <begin position="234"/>
        <end position="396"/>
    </location>
</feature>
<dbReference type="EMBL" id="LZDS01000025">
    <property type="protein sequence ID" value="OBX28388.1"/>
    <property type="molecule type" value="Genomic_DNA"/>
</dbReference>
<gene>
    <name evidence="2" type="ORF">A9J31_04710</name>
</gene>